<keyword evidence="2" id="KW-0732">Signal</keyword>
<name>A0A3A1TZN2_9MICO</name>
<dbReference type="AlphaFoldDB" id="A0A3A1TZN2"/>
<keyword evidence="4" id="KW-1185">Reference proteome</keyword>
<evidence type="ECO:0000256" key="1">
    <source>
        <dbReference type="SAM" id="Phobius"/>
    </source>
</evidence>
<protein>
    <submittedName>
        <fullName evidence="3">Uncharacterized protein</fullName>
    </submittedName>
</protein>
<keyword evidence="1" id="KW-0812">Transmembrane</keyword>
<sequence>MRGRRLLAAALVAVTATVGLAAQPAAAATEDASLVVAPDGGGIIRKDKALGVGVTVTNTGRDMLKAGRLTFSLDPAPVASTAALLNSIRTPPEQLQGYRAEATAAVPAIPVGGSRTVRATLSKEDLTTLLTSASGARRLYVQFREQNGATRVIAAAAVVKMAGGTTASVGFGTVLPLLAPEGTTGLVDAATQQQLAAPGGAWSRVLDAARADPTATIALDPAVLASVRLAGDAAPQDALDLLAQLDGLPNRFVELPYADQDLTLERAAGATAPMGPSGFAGVSFAAADQAAATPAPTATTGAEGPSTGSVTAWRWSDEEVAWPVPGTVRSADLGPLGGDGAVLLSSDDVADTTARRTAGPLARIGSTRVLVADSTASALLATASAGGTPGDAALSTLVGVLAAAAVSGETDAYLAAVGRGSDTAQLARVLSLLGDQPWIRGRDLPALLGADDPQGVRLKGGSVAPSRVATAKELLGGEREVRQLGKAITGDAGQVVDPQRLALLGVLSSSWRSDDTGWRAAAQTAEQAFSGVTGAVKLASGAESNAIGTDGTLRVRVTNDLPEPVVLTVRASASNGRLQFQDGSSTVTVPARAGNVAKIAYKSITNGSTVVTLRLQTADGVLLAQDQRDVAVQAGFDAVVAGILLGALALLLAIGVYRNITRRRSPRSAATA</sequence>
<organism evidence="3 4">
    <name type="scientific">Amnibacterium setariae</name>
    <dbReference type="NCBI Taxonomy" id="2306585"/>
    <lineage>
        <taxon>Bacteria</taxon>
        <taxon>Bacillati</taxon>
        <taxon>Actinomycetota</taxon>
        <taxon>Actinomycetes</taxon>
        <taxon>Micrococcales</taxon>
        <taxon>Microbacteriaceae</taxon>
        <taxon>Amnibacterium</taxon>
    </lineage>
</organism>
<keyword evidence="1" id="KW-0472">Membrane</keyword>
<keyword evidence="1" id="KW-1133">Transmembrane helix</keyword>
<dbReference type="InterPro" id="IPR046112">
    <property type="entry name" value="DUF6049"/>
</dbReference>
<dbReference type="Proteomes" id="UP000265742">
    <property type="component" value="Unassembled WGS sequence"/>
</dbReference>
<accession>A0A3A1TZN2</accession>
<feature type="transmembrane region" description="Helical" evidence="1">
    <location>
        <begin position="638"/>
        <end position="657"/>
    </location>
</feature>
<evidence type="ECO:0000313" key="4">
    <source>
        <dbReference type="Proteomes" id="UP000265742"/>
    </source>
</evidence>
<evidence type="ECO:0000256" key="2">
    <source>
        <dbReference type="SAM" id="SignalP"/>
    </source>
</evidence>
<proteinExistence type="predicted"/>
<feature type="chain" id="PRO_5039038619" evidence="2">
    <location>
        <begin position="22"/>
        <end position="672"/>
    </location>
</feature>
<evidence type="ECO:0000313" key="3">
    <source>
        <dbReference type="EMBL" id="RIX30094.1"/>
    </source>
</evidence>
<feature type="signal peptide" evidence="2">
    <location>
        <begin position="1"/>
        <end position="21"/>
    </location>
</feature>
<reference evidence="4" key="1">
    <citation type="submission" date="2018-09" db="EMBL/GenBank/DDBJ databases">
        <authorList>
            <person name="Kim I."/>
        </authorList>
    </citation>
    <scope>NUCLEOTIDE SEQUENCE [LARGE SCALE GENOMIC DNA]</scope>
    <source>
        <strain evidence="4">DD4a</strain>
    </source>
</reference>
<dbReference type="Pfam" id="PF19516">
    <property type="entry name" value="DUF6049"/>
    <property type="match status" value="1"/>
</dbReference>
<dbReference type="EMBL" id="QXTG01000001">
    <property type="protein sequence ID" value="RIX30094.1"/>
    <property type="molecule type" value="Genomic_DNA"/>
</dbReference>
<comment type="caution">
    <text evidence="3">The sequence shown here is derived from an EMBL/GenBank/DDBJ whole genome shotgun (WGS) entry which is preliminary data.</text>
</comment>
<gene>
    <name evidence="3" type="ORF">D1781_01130</name>
</gene>